<evidence type="ECO:0000256" key="1">
    <source>
        <dbReference type="SAM" id="MobiDB-lite"/>
    </source>
</evidence>
<feature type="compositionally biased region" description="Polar residues" evidence="1">
    <location>
        <begin position="257"/>
        <end position="292"/>
    </location>
</feature>
<accession>A0A6A6W8E6</accession>
<proteinExistence type="predicted"/>
<feature type="compositionally biased region" description="Polar residues" evidence="1">
    <location>
        <begin position="497"/>
        <end position="508"/>
    </location>
</feature>
<feature type="compositionally biased region" description="Polar residues" evidence="1">
    <location>
        <begin position="868"/>
        <end position="881"/>
    </location>
</feature>
<organism evidence="2 3">
    <name type="scientific">Pseudovirgaria hyperparasitica</name>
    <dbReference type="NCBI Taxonomy" id="470096"/>
    <lineage>
        <taxon>Eukaryota</taxon>
        <taxon>Fungi</taxon>
        <taxon>Dikarya</taxon>
        <taxon>Ascomycota</taxon>
        <taxon>Pezizomycotina</taxon>
        <taxon>Dothideomycetes</taxon>
        <taxon>Dothideomycetes incertae sedis</taxon>
        <taxon>Acrospermales</taxon>
        <taxon>Acrospermaceae</taxon>
        <taxon>Pseudovirgaria</taxon>
    </lineage>
</organism>
<feature type="compositionally biased region" description="Polar residues" evidence="1">
    <location>
        <begin position="917"/>
        <end position="934"/>
    </location>
</feature>
<sequence>MLASFPENANRLRRSKSVSTVNPNQRSNIPDHVNPWVAQQQALLAATTAYERAHAGVTPTRLTTTTASTALPRTMSNISRRSEGSHLAKRGSTLRYSLEEHPRAHLARRNTVQSSTSNGNLMSGGLPPQIMSHVPSASGPNLRGKMSLTSLATPTRSIASEPVRTGLRKARSMFYASSRQTTDNNEDTCSMTLIDPTLANDTPQKLTALPPFPSHSVIPVQSRPYSATQRYQLDGARSAGRDRSSGIFTPFKKLQSISSRKSSRTEAGSVSFNSVRSTATTPGQEIVQSQPLQHKKSRSLSGNFKDKIMKVFRRTPTITQQEMPAQQVGASRNYYYNSKTTDDTSNVLGDGSRSSRSSLHPSRPGTPPVPRDPSFPHLAMRQGSGSSEGTSSSRSKSRVTSWTDSTAGHAALNDPKRLSIIHEVSRPSIAMPVPTRPTTLLARSVLESELEDDSSSYKRPYPVEPRRVYSALMKEMARKEIEVLEVSKLEFDKDGNPVTSALDSLPSQQHRRSMESGRNEANRMTIRTVSPDEPVSLSRASSVRGRISVPPFDLTDVREESSGDEFPTKPADGCSLYAQSHRNSSSVGRLQRSQRANPPSAEQRAARAERASHRWKSPLDDGHRSLERASNEKVLMASSNSFLDRGQEPTEDCRAVSIDGDGDDFGTPKATHVTYDDSIADGIVLPKSRTPARCVSPSIYSQHTNSQHSFVNMDSVTNLPYAVPKEGAGSAVIITSHPVSCWTIGTPTPTGKRVSHSARSSRDWKAWLSKEVAELEQLASAELAINELDLKQQGHRRERTQISEDDEQSVTSVAPSCMPRLARPRLESRPGSRISSRMNDRFPMIETSRRGSSQSVATLRSVRKKSPSAVTPESISASTTELTKENAPVKRSVSPFPRISRLAARSPRSVGGCMSSGHDTQSATAIPNTPVTPATPSPARARKLGRRISKAKSALEMHAQYSSPDLLRNKMIRKQAGCSPQFEGDTLRMIIEGPYQHAKTPSPLKRVENSPMVSKFSEIGLDDTASVRSHGSSATPGHRLADMFLRQRKSGEVIDDDSVAFL</sequence>
<feature type="compositionally biased region" description="Polar residues" evidence="1">
    <location>
        <begin position="336"/>
        <end position="347"/>
    </location>
</feature>
<feature type="compositionally biased region" description="Basic and acidic residues" evidence="1">
    <location>
        <begin position="512"/>
        <end position="521"/>
    </location>
</feature>
<feature type="compositionally biased region" description="Basic and acidic residues" evidence="1">
    <location>
        <begin position="604"/>
        <end position="631"/>
    </location>
</feature>
<name>A0A6A6W8E6_9PEZI</name>
<feature type="region of interest" description="Disordered" evidence="1">
    <location>
        <begin position="257"/>
        <end position="306"/>
    </location>
</feature>
<feature type="region of interest" description="Disordered" evidence="1">
    <location>
        <begin position="847"/>
        <end position="892"/>
    </location>
</feature>
<reference evidence="2" key="1">
    <citation type="journal article" date="2020" name="Stud. Mycol.">
        <title>101 Dothideomycetes genomes: a test case for predicting lifestyles and emergence of pathogens.</title>
        <authorList>
            <person name="Haridas S."/>
            <person name="Albert R."/>
            <person name="Binder M."/>
            <person name="Bloem J."/>
            <person name="Labutti K."/>
            <person name="Salamov A."/>
            <person name="Andreopoulos B."/>
            <person name="Baker S."/>
            <person name="Barry K."/>
            <person name="Bills G."/>
            <person name="Bluhm B."/>
            <person name="Cannon C."/>
            <person name="Castanera R."/>
            <person name="Culley D."/>
            <person name="Daum C."/>
            <person name="Ezra D."/>
            <person name="Gonzalez J."/>
            <person name="Henrissat B."/>
            <person name="Kuo A."/>
            <person name="Liang C."/>
            <person name="Lipzen A."/>
            <person name="Lutzoni F."/>
            <person name="Magnuson J."/>
            <person name="Mondo S."/>
            <person name="Nolan M."/>
            <person name="Ohm R."/>
            <person name="Pangilinan J."/>
            <person name="Park H.-J."/>
            <person name="Ramirez L."/>
            <person name="Alfaro M."/>
            <person name="Sun H."/>
            <person name="Tritt A."/>
            <person name="Yoshinaga Y."/>
            <person name="Zwiers L.-H."/>
            <person name="Turgeon B."/>
            <person name="Goodwin S."/>
            <person name="Spatafora J."/>
            <person name="Crous P."/>
            <person name="Grigoriev I."/>
        </authorList>
    </citation>
    <scope>NUCLEOTIDE SEQUENCE</scope>
    <source>
        <strain evidence="2">CBS 121739</strain>
    </source>
</reference>
<keyword evidence="3" id="KW-1185">Reference proteome</keyword>
<feature type="region of interest" description="Disordered" evidence="1">
    <location>
        <begin position="905"/>
        <end position="942"/>
    </location>
</feature>
<feature type="compositionally biased region" description="Polar residues" evidence="1">
    <location>
        <begin position="577"/>
        <end position="597"/>
    </location>
</feature>
<evidence type="ECO:0000313" key="2">
    <source>
        <dbReference type="EMBL" id="KAF2759122.1"/>
    </source>
</evidence>
<feature type="compositionally biased region" description="Low complexity" evidence="1">
    <location>
        <begin position="381"/>
        <end position="403"/>
    </location>
</feature>
<dbReference type="AlphaFoldDB" id="A0A6A6W8E6"/>
<evidence type="ECO:0000313" key="3">
    <source>
        <dbReference type="Proteomes" id="UP000799437"/>
    </source>
</evidence>
<dbReference type="OrthoDB" id="194139at2759"/>
<gene>
    <name evidence="2" type="ORF">EJ05DRAFT_485191</name>
</gene>
<protein>
    <submittedName>
        <fullName evidence="2">Uncharacterized protein</fullName>
    </submittedName>
</protein>
<feature type="compositionally biased region" description="Polar residues" evidence="1">
    <location>
        <begin position="17"/>
        <end position="28"/>
    </location>
</feature>
<feature type="compositionally biased region" description="Pro residues" evidence="1">
    <location>
        <begin position="364"/>
        <end position="373"/>
    </location>
</feature>
<feature type="region of interest" description="Disordered" evidence="1">
    <location>
        <begin position="494"/>
        <end position="631"/>
    </location>
</feature>
<dbReference type="Proteomes" id="UP000799437">
    <property type="component" value="Unassembled WGS sequence"/>
</dbReference>
<dbReference type="GeneID" id="54486475"/>
<feature type="region of interest" description="Disordered" evidence="1">
    <location>
        <begin position="336"/>
        <end position="410"/>
    </location>
</feature>
<dbReference type="RefSeq" id="XP_033601573.1">
    <property type="nucleotide sequence ID" value="XM_033745421.1"/>
</dbReference>
<feature type="region of interest" description="Disordered" evidence="1">
    <location>
        <begin position="1"/>
        <end position="31"/>
    </location>
</feature>
<dbReference type="EMBL" id="ML996570">
    <property type="protein sequence ID" value="KAF2759122.1"/>
    <property type="molecule type" value="Genomic_DNA"/>
</dbReference>